<accession>A0ACB8V8C6</accession>
<protein>
    <submittedName>
        <fullName evidence="1">Uncharacterized protein</fullName>
    </submittedName>
</protein>
<name>A0ACB8V8C6_9TELE</name>
<comment type="caution">
    <text evidence="1">The sequence shown here is derived from an EMBL/GenBank/DDBJ whole genome shotgun (WGS) entry which is preliminary data.</text>
</comment>
<feature type="non-terminal residue" evidence="1">
    <location>
        <position position="1"/>
    </location>
</feature>
<dbReference type="EMBL" id="CM041554">
    <property type="protein sequence ID" value="KAI3351764.1"/>
    <property type="molecule type" value="Genomic_DNA"/>
</dbReference>
<evidence type="ECO:0000313" key="1">
    <source>
        <dbReference type="EMBL" id="KAI3351764.1"/>
    </source>
</evidence>
<evidence type="ECO:0000313" key="2">
    <source>
        <dbReference type="Proteomes" id="UP000831701"/>
    </source>
</evidence>
<keyword evidence="2" id="KW-1185">Reference proteome</keyword>
<sequence>GASATPPTSLSLRSSYNQVLGRDVIKESMETGSSATLPKSRQRYAMTSVRSAMGISDNFALSTKNQPVTRGRGLPTKSSSSSALYSSSSSSSLFNTTNPKLAKNGANMQRRAESQQLELSRANTEGKIHNDLINNPSSDWLEFGKDNSQLPPFRRRTKSFLEYHGKGWDLDLSLGNKEEKEEKKQQASPEKEQASPVKERESQKEEKLSGKQSCQEEKEEVESVVEEEEEDDDPTPTPRQPLLPVVVEAPLSSTSSSSTSSPEWVPDNQNQAPVQVREELCVQVQASPRSPAKPPRSSQPRVIKVELHPNNENQFLQQYPPSSPKQARAVERNTPTRNRAPPSLPDPEPGTGLPKVGLRMDLTPDTPSEDEDSSWTTLSQETPSPQTPRETADVWGDGDLPPGWREISDSSEVYFWHVPTGTTQYHRPVASGNQHTSPNTEPGTERGPQQETQDSLKPPNERPSSLISDSSVEPVPSPSASSPSSSSSTPSNDVISSGPNLNITTCTANELKDYPVYPDPSLKAFEGATLRYASLKLNPPAQLETVDLNNTFSDPEAMEQRLYSELLPSDRASHPISKGAPSHPAEETHFGRLYPRSCPFGHYPKFMTIGALPLEELANYLSDFGLGDGRVHLRDPSLRFLIGRQVGGIEEILEVFLPPSDNVPSRGAGRSDPLVHRSELQHMAAELGSYKQAHTSSPPLTLGNSRVVEGPAPLKELGSRAQAMRGGPPPRLLPKPHCTGPSWTFLLQWVVSLLEGGPTSPFRAEPGRVPWAKTRPPGASPASPNPRPGSRVGPRPGSCIGLAVERQGKAKVSFPVRSLGWVEMAEQDLCEGRSSVAVHHCIRQLSYCRRDIRDSAGVWGEGKGMLLVLQDRMLTLVDPDDRSLLHSQPISSIRVWGVGRDHDRDFAYVARDKNTRVLKCHVFRCDTPAAAIATSLHEICSKIMAERKSAKAAAGSSSQTGSDVPLQEFPMPKTELVQKFHVLYLGMTSVSRPIGMDIINGAIDTLMSSTGKEDWTPVILSIADTTLAVIKEKEEEEEVLVECRVRFLSFMGVGRDVHTFAFIMDTGSQHFQCHVFWCDPNAGSVSEAVQAACVLRYQKCLVARPPSQRAGSSSSPSPDSVTRRVTTSVKRGVQSLIDTLKPKKQPSELPQQ</sequence>
<dbReference type="Proteomes" id="UP000831701">
    <property type="component" value="Chromosome 24"/>
</dbReference>
<gene>
    <name evidence="1" type="ORF">L3Q82_020598</name>
</gene>
<proteinExistence type="predicted"/>
<organism evidence="1 2">
    <name type="scientific">Scortum barcoo</name>
    <name type="common">barcoo grunter</name>
    <dbReference type="NCBI Taxonomy" id="214431"/>
    <lineage>
        <taxon>Eukaryota</taxon>
        <taxon>Metazoa</taxon>
        <taxon>Chordata</taxon>
        <taxon>Craniata</taxon>
        <taxon>Vertebrata</taxon>
        <taxon>Euteleostomi</taxon>
        <taxon>Actinopterygii</taxon>
        <taxon>Neopterygii</taxon>
        <taxon>Teleostei</taxon>
        <taxon>Neoteleostei</taxon>
        <taxon>Acanthomorphata</taxon>
        <taxon>Eupercaria</taxon>
        <taxon>Centrarchiformes</taxon>
        <taxon>Terapontoidei</taxon>
        <taxon>Terapontidae</taxon>
        <taxon>Scortum</taxon>
    </lineage>
</organism>
<reference evidence="1" key="1">
    <citation type="submission" date="2022-04" db="EMBL/GenBank/DDBJ databases">
        <title>Jade perch genome.</title>
        <authorList>
            <person name="Chao B."/>
        </authorList>
    </citation>
    <scope>NUCLEOTIDE SEQUENCE</scope>
    <source>
        <strain evidence="1">CB-2022</strain>
    </source>
</reference>